<feature type="repeat" description="ANK" evidence="3">
    <location>
        <begin position="58"/>
        <end position="90"/>
    </location>
</feature>
<evidence type="ECO:0000256" key="3">
    <source>
        <dbReference type="PROSITE-ProRule" id="PRU00023"/>
    </source>
</evidence>
<feature type="chain" id="PRO_5041202610" evidence="4">
    <location>
        <begin position="22"/>
        <end position="284"/>
    </location>
</feature>
<sequence>MRLAIVGICMLLCLSGCSTEAARKQQAQDLYKAIYAGDAKKAASIAGKEDVAELPVLEKTPPQLLAAKVGQTAIVKNLVSNGADAKAADAEGTTILHAAAANGDTALADYMLQKKANVNVKTKEGWTPLMRAMTPTSSVPDRTKAVEWLLQHGADANMATKTGWTPLHEAVYQNQTGAVKLLLPKSKRIDSRDADGTTPLMIAVRGGNLELVQLLIQAGSDVNVQDRRGCTALYYAVSYELKPIVADLLAHGAKQDISAKDGETPADLAKARGNAALLQLLQTK</sequence>
<keyword evidence="4" id="KW-0732">Signal</keyword>
<evidence type="ECO:0000256" key="2">
    <source>
        <dbReference type="ARBA" id="ARBA00023043"/>
    </source>
</evidence>
<name>A0AA41X8T9_9BACI</name>
<feature type="repeat" description="ANK" evidence="3">
    <location>
        <begin position="195"/>
        <end position="227"/>
    </location>
</feature>
<gene>
    <name evidence="5" type="ORF">NK662_08025</name>
</gene>
<evidence type="ECO:0000256" key="1">
    <source>
        <dbReference type="ARBA" id="ARBA00022737"/>
    </source>
</evidence>
<feature type="signal peptide" evidence="4">
    <location>
        <begin position="1"/>
        <end position="21"/>
    </location>
</feature>
<evidence type="ECO:0000256" key="4">
    <source>
        <dbReference type="SAM" id="SignalP"/>
    </source>
</evidence>
<dbReference type="AlphaFoldDB" id="A0AA41X8T9"/>
<dbReference type="Pfam" id="PF13637">
    <property type="entry name" value="Ank_4"/>
    <property type="match status" value="1"/>
</dbReference>
<keyword evidence="1" id="KW-0677">Repeat</keyword>
<reference evidence="5" key="1">
    <citation type="submission" date="2022-07" db="EMBL/GenBank/DDBJ databases">
        <authorList>
            <person name="Li W.-J."/>
            <person name="Deng Q.-Q."/>
        </authorList>
    </citation>
    <scope>NUCLEOTIDE SEQUENCE</scope>
    <source>
        <strain evidence="5">SYSU M60031</strain>
    </source>
</reference>
<dbReference type="PANTHER" id="PTHR24124">
    <property type="entry name" value="ANKYRIN REPEAT FAMILY A"/>
    <property type="match status" value="1"/>
</dbReference>
<evidence type="ECO:0000313" key="6">
    <source>
        <dbReference type="Proteomes" id="UP001156102"/>
    </source>
</evidence>
<dbReference type="Pfam" id="PF12796">
    <property type="entry name" value="Ank_2"/>
    <property type="match status" value="1"/>
</dbReference>
<keyword evidence="6" id="KW-1185">Reference proteome</keyword>
<dbReference type="GO" id="GO:0010468">
    <property type="term" value="P:regulation of gene expression"/>
    <property type="evidence" value="ECO:0007669"/>
    <property type="project" value="TreeGrafter"/>
</dbReference>
<dbReference type="Proteomes" id="UP001156102">
    <property type="component" value="Unassembled WGS sequence"/>
</dbReference>
<dbReference type="EMBL" id="JANCLT010000003">
    <property type="protein sequence ID" value="MCP8968490.1"/>
    <property type="molecule type" value="Genomic_DNA"/>
</dbReference>
<evidence type="ECO:0000313" key="5">
    <source>
        <dbReference type="EMBL" id="MCP8968490.1"/>
    </source>
</evidence>
<dbReference type="Pfam" id="PF00023">
    <property type="entry name" value="Ank"/>
    <property type="match status" value="1"/>
</dbReference>
<keyword evidence="2 3" id="KW-0040">ANK repeat</keyword>
<organism evidence="5 6">
    <name type="scientific">Ectobacillus ponti</name>
    <dbReference type="NCBI Taxonomy" id="2961894"/>
    <lineage>
        <taxon>Bacteria</taxon>
        <taxon>Bacillati</taxon>
        <taxon>Bacillota</taxon>
        <taxon>Bacilli</taxon>
        <taxon>Bacillales</taxon>
        <taxon>Bacillaceae</taxon>
        <taxon>Ectobacillus</taxon>
    </lineage>
</organism>
<dbReference type="PANTHER" id="PTHR24124:SF14">
    <property type="entry name" value="CHROMOSOME UNDETERMINED SCAFFOLD_25, WHOLE GENOME SHOTGUN SEQUENCE"/>
    <property type="match status" value="1"/>
</dbReference>
<comment type="caution">
    <text evidence="5">The sequence shown here is derived from an EMBL/GenBank/DDBJ whole genome shotgun (WGS) entry which is preliminary data.</text>
</comment>
<dbReference type="PRINTS" id="PR01415">
    <property type="entry name" value="ANKYRIN"/>
</dbReference>
<dbReference type="Gene3D" id="1.25.40.20">
    <property type="entry name" value="Ankyrin repeat-containing domain"/>
    <property type="match status" value="2"/>
</dbReference>
<feature type="repeat" description="ANK" evidence="3">
    <location>
        <begin position="162"/>
        <end position="194"/>
    </location>
</feature>
<dbReference type="RefSeq" id="WP_254758399.1">
    <property type="nucleotide sequence ID" value="NZ_JANCLT010000003.1"/>
</dbReference>
<dbReference type="SMART" id="SM00248">
    <property type="entry name" value="ANK"/>
    <property type="match status" value="6"/>
</dbReference>
<dbReference type="PROSITE" id="PS50297">
    <property type="entry name" value="ANK_REP_REGION"/>
    <property type="match status" value="3"/>
</dbReference>
<feature type="repeat" description="ANK" evidence="3">
    <location>
        <begin position="124"/>
        <end position="161"/>
    </location>
</feature>
<protein>
    <submittedName>
        <fullName evidence="5">Ankyrin repeat domain-containing protein</fullName>
    </submittedName>
</protein>
<accession>A0AA41X8T9</accession>
<feature type="repeat" description="ANK" evidence="3">
    <location>
        <begin position="91"/>
        <end position="123"/>
    </location>
</feature>
<dbReference type="PROSITE" id="PS50088">
    <property type="entry name" value="ANK_REPEAT"/>
    <property type="match status" value="5"/>
</dbReference>
<dbReference type="InterPro" id="IPR036770">
    <property type="entry name" value="Ankyrin_rpt-contain_sf"/>
</dbReference>
<dbReference type="SUPFAM" id="SSF48403">
    <property type="entry name" value="Ankyrin repeat"/>
    <property type="match status" value="1"/>
</dbReference>
<proteinExistence type="predicted"/>
<dbReference type="InterPro" id="IPR002110">
    <property type="entry name" value="Ankyrin_rpt"/>
</dbReference>